<dbReference type="InterPro" id="IPR016130">
    <property type="entry name" value="Tyr_Pase_AS"/>
</dbReference>
<dbReference type="EMBL" id="MU001675">
    <property type="protein sequence ID" value="KAF2459285.1"/>
    <property type="molecule type" value="Genomic_DNA"/>
</dbReference>
<dbReference type="CDD" id="cd18533">
    <property type="entry name" value="PTP_fungal"/>
    <property type="match status" value="1"/>
</dbReference>
<feature type="non-terminal residue" evidence="4">
    <location>
        <position position="255"/>
    </location>
</feature>
<dbReference type="Pfam" id="PF00102">
    <property type="entry name" value="Y_phosphatase"/>
    <property type="match status" value="1"/>
</dbReference>
<dbReference type="InterPro" id="IPR000242">
    <property type="entry name" value="PTP_cat"/>
</dbReference>
<dbReference type="PROSITE" id="PS00383">
    <property type="entry name" value="TYR_PHOSPHATASE_1"/>
    <property type="match status" value="1"/>
</dbReference>
<feature type="domain" description="Tyrosine-protein phosphatase" evidence="2">
    <location>
        <begin position="1"/>
        <end position="255"/>
    </location>
</feature>
<dbReference type="PANTHER" id="PTHR19134:SF449">
    <property type="entry name" value="TYROSINE-PROTEIN PHOSPHATASE 1"/>
    <property type="match status" value="1"/>
</dbReference>
<reference evidence="4" key="1">
    <citation type="journal article" date="2020" name="Stud. Mycol.">
        <title>101 Dothideomycetes genomes: a test case for predicting lifestyles and emergence of pathogens.</title>
        <authorList>
            <person name="Haridas S."/>
            <person name="Albert R."/>
            <person name="Binder M."/>
            <person name="Bloem J."/>
            <person name="Labutti K."/>
            <person name="Salamov A."/>
            <person name="Andreopoulos B."/>
            <person name="Baker S."/>
            <person name="Barry K."/>
            <person name="Bills G."/>
            <person name="Bluhm B."/>
            <person name="Cannon C."/>
            <person name="Castanera R."/>
            <person name="Culley D."/>
            <person name="Daum C."/>
            <person name="Ezra D."/>
            <person name="Gonzalez J."/>
            <person name="Henrissat B."/>
            <person name="Kuo A."/>
            <person name="Liang C."/>
            <person name="Lipzen A."/>
            <person name="Lutzoni F."/>
            <person name="Magnuson J."/>
            <person name="Mondo S."/>
            <person name="Nolan M."/>
            <person name="Ohm R."/>
            <person name="Pangilinan J."/>
            <person name="Park H.-J."/>
            <person name="Ramirez L."/>
            <person name="Alfaro M."/>
            <person name="Sun H."/>
            <person name="Tritt A."/>
            <person name="Yoshinaga Y."/>
            <person name="Zwiers L.-H."/>
            <person name="Turgeon B."/>
            <person name="Goodwin S."/>
            <person name="Spatafora J."/>
            <person name="Crous P."/>
            <person name="Grigoriev I."/>
        </authorList>
    </citation>
    <scope>NUCLEOTIDE SEQUENCE</scope>
    <source>
        <strain evidence="4">ATCC 16933</strain>
    </source>
</reference>
<dbReference type="PRINTS" id="PR00700">
    <property type="entry name" value="PRTYPHPHTASE"/>
</dbReference>
<dbReference type="GO" id="GO:0004725">
    <property type="term" value="F:protein tyrosine phosphatase activity"/>
    <property type="evidence" value="ECO:0007669"/>
    <property type="project" value="InterPro"/>
</dbReference>
<feature type="domain" description="Tyrosine specific protein phosphatases" evidence="3">
    <location>
        <begin position="167"/>
        <end position="248"/>
    </location>
</feature>
<organism evidence="4 5">
    <name type="scientific">Lineolata rhizophorae</name>
    <dbReference type="NCBI Taxonomy" id="578093"/>
    <lineage>
        <taxon>Eukaryota</taxon>
        <taxon>Fungi</taxon>
        <taxon>Dikarya</taxon>
        <taxon>Ascomycota</taxon>
        <taxon>Pezizomycotina</taxon>
        <taxon>Dothideomycetes</taxon>
        <taxon>Dothideomycetes incertae sedis</taxon>
        <taxon>Lineolatales</taxon>
        <taxon>Lineolataceae</taxon>
        <taxon>Lineolata</taxon>
    </lineage>
</organism>
<evidence type="ECO:0000256" key="1">
    <source>
        <dbReference type="ARBA" id="ARBA00009649"/>
    </source>
</evidence>
<dbReference type="PANTHER" id="PTHR19134">
    <property type="entry name" value="RECEPTOR-TYPE TYROSINE-PROTEIN PHOSPHATASE"/>
    <property type="match status" value="1"/>
</dbReference>
<dbReference type="SUPFAM" id="SSF52799">
    <property type="entry name" value="(Phosphotyrosine protein) phosphatases II"/>
    <property type="match status" value="1"/>
</dbReference>
<dbReference type="SMART" id="SM00194">
    <property type="entry name" value="PTPc"/>
    <property type="match status" value="1"/>
</dbReference>
<evidence type="ECO:0000259" key="2">
    <source>
        <dbReference type="PROSITE" id="PS50055"/>
    </source>
</evidence>
<gene>
    <name evidence="4" type="ORF">BDY21DRAFT_266844</name>
</gene>
<dbReference type="PROSITE" id="PS50056">
    <property type="entry name" value="TYR_PHOSPHATASE_2"/>
    <property type="match status" value="1"/>
</dbReference>
<accession>A0A6A6P5J3</accession>
<dbReference type="Gene3D" id="3.90.190.10">
    <property type="entry name" value="Protein tyrosine phosphatase superfamily"/>
    <property type="match status" value="1"/>
</dbReference>
<evidence type="ECO:0000313" key="5">
    <source>
        <dbReference type="Proteomes" id="UP000799766"/>
    </source>
</evidence>
<evidence type="ECO:0000313" key="4">
    <source>
        <dbReference type="EMBL" id="KAF2459285.1"/>
    </source>
</evidence>
<dbReference type="Proteomes" id="UP000799766">
    <property type="component" value="Unassembled WGS sequence"/>
</dbReference>
<dbReference type="SMART" id="SM00404">
    <property type="entry name" value="PTPc_motif"/>
    <property type="match status" value="1"/>
</dbReference>
<dbReference type="OrthoDB" id="10253954at2759"/>
<dbReference type="InterPro" id="IPR000387">
    <property type="entry name" value="Tyr_Pase_dom"/>
</dbReference>
<dbReference type="AlphaFoldDB" id="A0A6A6P5J3"/>
<dbReference type="PROSITE" id="PS50055">
    <property type="entry name" value="TYR_PHOSPHATASE_PTP"/>
    <property type="match status" value="1"/>
</dbReference>
<proteinExistence type="inferred from homology"/>
<comment type="similarity">
    <text evidence="1">Belongs to the protein-tyrosine phosphatase family. Non-receptor class subfamily.</text>
</comment>
<protein>
    <submittedName>
        <fullName evidence="4">Protein-tyrosine phosphatase-like protein</fullName>
    </submittedName>
</protein>
<name>A0A6A6P5J3_9PEZI</name>
<keyword evidence="5" id="KW-1185">Reference proteome</keyword>
<dbReference type="InterPro" id="IPR050348">
    <property type="entry name" value="Protein-Tyr_Phosphatase"/>
</dbReference>
<sequence length="255" mass="28850">RNRYLNVLPYSHNRVKLKVPEEHSDYINASNIVVQTTRSGTKKHFIATQGPKDTSYSHIWRMIWHETGDPAVIVMLTQTHEGGKEKCFQYFPHSMDNPTLKINEHDEFGDGFVATLTLKSIEESDKLRSTVRELDLRDDASGNSKTVWHILFTAWPDFSAPEGNDRAALLRVVALSRARAAPEPSPRVVHCSAGVGRSGTFIALDYLLAELAEGALDRVPDDEDPVADLVERLREQRMMMVQAEPQFSFLYDALR</sequence>
<dbReference type="InterPro" id="IPR029021">
    <property type="entry name" value="Prot-tyrosine_phosphatase-like"/>
</dbReference>
<feature type="non-terminal residue" evidence="4">
    <location>
        <position position="1"/>
    </location>
</feature>
<dbReference type="InterPro" id="IPR003595">
    <property type="entry name" value="Tyr_Pase_cat"/>
</dbReference>
<evidence type="ECO:0000259" key="3">
    <source>
        <dbReference type="PROSITE" id="PS50056"/>
    </source>
</evidence>